<dbReference type="EMBL" id="BAABLP010000003">
    <property type="protein sequence ID" value="GAA4745442.1"/>
    <property type="molecule type" value="Genomic_DNA"/>
</dbReference>
<dbReference type="InterPro" id="IPR050426">
    <property type="entry name" value="Glycosyltransferase_28"/>
</dbReference>
<keyword evidence="4" id="KW-1185">Reference proteome</keyword>
<organism evidence="3 4">
    <name type="scientific">Amnibacterium soli</name>
    <dbReference type="NCBI Taxonomy" id="1282736"/>
    <lineage>
        <taxon>Bacteria</taxon>
        <taxon>Bacillati</taxon>
        <taxon>Actinomycetota</taxon>
        <taxon>Actinomycetes</taxon>
        <taxon>Micrococcales</taxon>
        <taxon>Microbacteriaceae</taxon>
        <taxon>Amnibacterium</taxon>
    </lineage>
</organism>
<evidence type="ECO:0000259" key="1">
    <source>
        <dbReference type="Pfam" id="PF03033"/>
    </source>
</evidence>
<dbReference type="Gene3D" id="3.40.50.2000">
    <property type="entry name" value="Glycogen Phosphorylase B"/>
    <property type="match status" value="2"/>
</dbReference>
<dbReference type="Pfam" id="PF06722">
    <property type="entry name" value="EryCIII-like_C"/>
    <property type="match status" value="1"/>
</dbReference>
<reference evidence="4" key="1">
    <citation type="journal article" date="2019" name="Int. J. Syst. Evol. Microbiol.">
        <title>The Global Catalogue of Microorganisms (GCM) 10K type strain sequencing project: providing services to taxonomists for standard genome sequencing and annotation.</title>
        <authorList>
            <consortium name="The Broad Institute Genomics Platform"/>
            <consortium name="The Broad Institute Genome Sequencing Center for Infectious Disease"/>
            <person name="Wu L."/>
            <person name="Ma J."/>
        </authorList>
    </citation>
    <scope>NUCLEOTIDE SEQUENCE [LARGE SCALE GENOMIC DNA]</scope>
    <source>
        <strain evidence="4">JCM 19015</strain>
    </source>
</reference>
<feature type="domain" description="Erythromycin biosynthesis protein CIII-like C-terminal" evidence="2">
    <location>
        <begin position="327"/>
        <end position="418"/>
    </location>
</feature>
<dbReference type="Pfam" id="PF03033">
    <property type="entry name" value="Glyco_transf_28"/>
    <property type="match status" value="1"/>
</dbReference>
<dbReference type="SUPFAM" id="SSF53756">
    <property type="entry name" value="UDP-Glycosyltransferase/glycogen phosphorylase"/>
    <property type="match status" value="1"/>
</dbReference>
<dbReference type="PANTHER" id="PTHR48050:SF13">
    <property type="entry name" value="STEROL 3-BETA-GLUCOSYLTRANSFERASE UGT80A2"/>
    <property type="match status" value="1"/>
</dbReference>
<evidence type="ECO:0000313" key="4">
    <source>
        <dbReference type="Proteomes" id="UP001500121"/>
    </source>
</evidence>
<dbReference type="InterPro" id="IPR010610">
    <property type="entry name" value="EryCIII-like_C"/>
</dbReference>
<dbReference type="PANTHER" id="PTHR48050">
    <property type="entry name" value="STEROL 3-BETA-GLUCOSYLTRANSFERASE"/>
    <property type="match status" value="1"/>
</dbReference>
<comment type="caution">
    <text evidence="3">The sequence shown here is derived from an EMBL/GenBank/DDBJ whole genome shotgun (WGS) entry which is preliminary data.</text>
</comment>
<dbReference type="Proteomes" id="UP001500121">
    <property type="component" value="Unassembled WGS sequence"/>
</dbReference>
<gene>
    <name evidence="3" type="ORF">GCM10025783_16540</name>
</gene>
<protein>
    <submittedName>
        <fullName evidence="3">Glycosyltransferase</fullName>
    </submittedName>
</protein>
<proteinExistence type="predicted"/>
<dbReference type="InterPro" id="IPR004276">
    <property type="entry name" value="GlycoTrans_28_N"/>
</dbReference>
<evidence type="ECO:0000259" key="2">
    <source>
        <dbReference type="Pfam" id="PF06722"/>
    </source>
</evidence>
<sequence>MSPGPVILSLRPAIPVDEPVEGPRRSFEVGPQTAGVRMMLLTAGTRGDVEPFAALARRAVAAGHEVRLGVPDDSGVDLTGIDAVGLDLRFQGLVPEPSAPPWALARALREVRPALRRLFAASVRETVGYAPDVVVHHPLVLSAPMAADGLGVPRVLVELTPVATPTAAFPAAGGPTATRDLGRANRWTYAVPRAAAHLLQPEAAPAAALLPGGIAPAARSSSRAVLMAVSPQLLPRPADWPERVHLTGAWFDDAASEALAPEVTAFLRRGPHLVATFGSMVAGDAAARAEAVVAAARAHELRAVLLTGWGGMVLPEGLRGPDVLALRSAPLGPLLAGAAVVLHHGGAGTTHAVARAGVPSVVVPFTADQPFWAARLGRLGIAAAPLPPRRLRVGTLVPAITDALARTARAEEVAAAMRTERGVQHAVDVIASLERTTTTVL</sequence>
<dbReference type="InterPro" id="IPR002213">
    <property type="entry name" value="UDP_glucos_trans"/>
</dbReference>
<name>A0ABP8Z3F1_9MICO</name>
<accession>A0ABP8Z3F1</accession>
<feature type="domain" description="Glycosyltransferase family 28 N-terminal" evidence="1">
    <location>
        <begin position="39"/>
        <end position="135"/>
    </location>
</feature>
<dbReference type="CDD" id="cd03784">
    <property type="entry name" value="GT1_Gtf-like"/>
    <property type="match status" value="1"/>
</dbReference>
<evidence type="ECO:0000313" key="3">
    <source>
        <dbReference type="EMBL" id="GAA4745442.1"/>
    </source>
</evidence>